<dbReference type="EMBL" id="HBER01053226">
    <property type="protein sequence ID" value="CAD8551330.1"/>
    <property type="molecule type" value="Transcribed_RNA"/>
</dbReference>
<evidence type="ECO:0000259" key="4">
    <source>
        <dbReference type="Pfam" id="PF04755"/>
    </source>
</evidence>
<protein>
    <recommendedName>
        <fullName evidence="4">Plastid lipid-associated protein/fibrillin conserved domain-containing protein</fullName>
    </recommendedName>
</protein>
<organism evidence="5">
    <name type="scientific">Calcidiscus leptoporus</name>
    <dbReference type="NCBI Taxonomy" id="127549"/>
    <lineage>
        <taxon>Eukaryota</taxon>
        <taxon>Haptista</taxon>
        <taxon>Haptophyta</taxon>
        <taxon>Prymnesiophyceae</taxon>
        <taxon>Coccolithales</taxon>
        <taxon>Calcidiscaceae</taxon>
        <taxon>Calcidiscus</taxon>
    </lineage>
</organism>
<dbReference type="AlphaFoldDB" id="A0A7S0JGZ7"/>
<keyword evidence="3" id="KW-0732">Signal</keyword>
<dbReference type="PANTHER" id="PTHR31906">
    <property type="entry name" value="PLASTID-LIPID-ASSOCIATED PROTEIN 4, CHLOROPLASTIC-RELATED"/>
    <property type="match status" value="1"/>
</dbReference>
<evidence type="ECO:0000256" key="3">
    <source>
        <dbReference type="SAM" id="SignalP"/>
    </source>
</evidence>
<evidence type="ECO:0000313" key="5">
    <source>
        <dbReference type="EMBL" id="CAD8551330.1"/>
    </source>
</evidence>
<feature type="signal peptide" evidence="3">
    <location>
        <begin position="1"/>
        <end position="19"/>
    </location>
</feature>
<dbReference type="GO" id="GO:0009536">
    <property type="term" value="C:plastid"/>
    <property type="evidence" value="ECO:0007669"/>
    <property type="project" value="UniProtKB-SubCell"/>
</dbReference>
<dbReference type="InterPro" id="IPR006843">
    <property type="entry name" value="PAP/fibrillin_dom"/>
</dbReference>
<proteinExistence type="predicted"/>
<sequence length="290" mass="31855">MVLLLTALAASAFDAGIRAVRPMHVCAVGVATGGRHTHLLRMASDGTRDALKQSLICSARGFRSAQEEWWAQQSSAPGGAPLQAESFANKEVEMDTSLQTMRDRTIELVQQLAAANPTEAPFAGWRTQAGSALLEGTWELLFTTGADATFRSSASSAASTYQQIDSRKGHFTNCVDFGAPDAKLRGFRVLVAGYPLSDTEVALKFRRVTLLRRSRWFKTLVFPLPPSFVLRAAARWGSKGRAALSNRGAGFRMLYLDDDLRCHVTFDGQYFVQRRKEAAAFSYDAAQEFF</sequence>
<gene>
    <name evidence="5" type="ORF">CLEP1334_LOCUS26620</name>
</gene>
<name>A0A7S0JGZ7_9EUKA</name>
<evidence type="ECO:0000256" key="2">
    <source>
        <dbReference type="ARBA" id="ARBA00022640"/>
    </source>
</evidence>
<dbReference type="Pfam" id="PF04755">
    <property type="entry name" value="PAP_fibrillin"/>
    <property type="match status" value="1"/>
</dbReference>
<feature type="domain" description="Plastid lipid-associated protein/fibrillin conserved" evidence="4">
    <location>
        <begin position="95"/>
        <end position="272"/>
    </location>
</feature>
<dbReference type="InterPro" id="IPR039633">
    <property type="entry name" value="PAP"/>
</dbReference>
<comment type="subcellular location">
    <subcellularLocation>
        <location evidence="1">Plastid</location>
    </subcellularLocation>
</comment>
<evidence type="ECO:0000256" key="1">
    <source>
        <dbReference type="ARBA" id="ARBA00004474"/>
    </source>
</evidence>
<keyword evidence="2" id="KW-0934">Plastid</keyword>
<feature type="chain" id="PRO_5031329439" description="Plastid lipid-associated protein/fibrillin conserved domain-containing protein" evidence="3">
    <location>
        <begin position="20"/>
        <end position="290"/>
    </location>
</feature>
<accession>A0A7S0JGZ7</accession>
<reference evidence="5" key="1">
    <citation type="submission" date="2021-01" db="EMBL/GenBank/DDBJ databases">
        <authorList>
            <person name="Corre E."/>
            <person name="Pelletier E."/>
            <person name="Niang G."/>
            <person name="Scheremetjew M."/>
            <person name="Finn R."/>
            <person name="Kale V."/>
            <person name="Holt S."/>
            <person name="Cochrane G."/>
            <person name="Meng A."/>
            <person name="Brown T."/>
            <person name="Cohen L."/>
        </authorList>
    </citation>
    <scope>NUCLEOTIDE SEQUENCE</scope>
    <source>
        <strain evidence="5">RCC1130</strain>
    </source>
</reference>